<evidence type="ECO:0000313" key="3">
    <source>
        <dbReference type="EMBL" id="MBW75480.1"/>
    </source>
</evidence>
<protein>
    <submittedName>
        <fullName evidence="3">Putative secreted protein</fullName>
    </submittedName>
</protein>
<feature type="region of interest" description="Disordered" evidence="1">
    <location>
        <begin position="33"/>
        <end position="72"/>
    </location>
</feature>
<accession>A0A2M4DD18</accession>
<evidence type="ECO:0000256" key="2">
    <source>
        <dbReference type="SAM" id="SignalP"/>
    </source>
</evidence>
<sequence>MSNMFSNVFACRSVAYALFALSLARSLSLSQLAEGNPRNSQDPLSAASCETRKGKRPNDFDARTNESGRESD</sequence>
<name>A0A2M4DD18_ANODA</name>
<feature type="chain" id="PRO_5014669640" evidence="2">
    <location>
        <begin position="36"/>
        <end position="72"/>
    </location>
</feature>
<dbReference type="EMBL" id="GGFL01011302">
    <property type="protein sequence ID" value="MBW75480.1"/>
    <property type="molecule type" value="Transcribed_RNA"/>
</dbReference>
<reference evidence="3" key="1">
    <citation type="submission" date="2018-01" db="EMBL/GenBank/DDBJ databases">
        <title>An insight into the sialome of Amazonian anophelines.</title>
        <authorList>
            <person name="Ribeiro J.M."/>
            <person name="Scarpassa V."/>
            <person name="Calvo E."/>
        </authorList>
    </citation>
    <scope>NUCLEOTIDE SEQUENCE</scope>
</reference>
<proteinExistence type="predicted"/>
<dbReference type="AlphaFoldDB" id="A0A2M4DD18"/>
<feature type="signal peptide" evidence="2">
    <location>
        <begin position="1"/>
        <end position="35"/>
    </location>
</feature>
<organism evidence="3">
    <name type="scientific">Anopheles darlingi</name>
    <name type="common">Mosquito</name>
    <dbReference type="NCBI Taxonomy" id="43151"/>
    <lineage>
        <taxon>Eukaryota</taxon>
        <taxon>Metazoa</taxon>
        <taxon>Ecdysozoa</taxon>
        <taxon>Arthropoda</taxon>
        <taxon>Hexapoda</taxon>
        <taxon>Insecta</taxon>
        <taxon>Pterygota</taxon>
        <taxon>Neoptera</taxon>
        <taxon>Endopterygota</taxon>
        <taxon>Diptera</taxon>
        <taxon>Nematocera</taxon>
        <taxon>Culicoidea</taxon>
        <taxon>Culicidae</taxon>
        <taxon>Anophelinae</taxon>
        <taxon>Anopheles</taxon>
    </lineage>
</organism>
<feature type="compositionally biased region" description="Basic and acidic residues" evidence="1">
    <location>
        <begin position="50"/>
        <end position="72"/>
    </location>
</feature>
<evidence type="ECO:0000256" key="1">
    <source>
        <dbReference type="SAM" id="MobiDB-lite"/>
    </source>
</evidence>
<keyword evidence="2" id="KW-0732">Signal</keyword>